<protein>
    <recommendedName>
        <fullName evidence="4">FixH family protein</fullName>
    </recommendedName>
</protein>
<reference evidence="2 3" key="1">
    <citation type="submission" date="2016-06" db="EMBL/GenBank/DDBJ databases">
        <authorList>
            <person name="Kjaerup R.B."/>
            <person name="Dalgaard T.S."/>
            <person name="Juul-Madsen H.R."/>
        </authorList>
    </citation>
    <scope>NUCLEOTIDE SEQUENCE [LARGE SCALE GENOMIC DNA]</scope>
    <source>
        <strain evidence="2">2</strain>
    </source>
</reference>
<dbReference type="Pfam" id="PF05751">
    <property type="entry name" value="FixH"/>
    <property type="match status" value="1"/>
</dbReference>
<evidence type="ECO:0000313" key="2">
    <source>
        <dbReference type="EMBL" id="SBT09819.1"/>
    </source>
</evidence>
<evidence type="ECO:0000313" key="3">
    <source>
        <dbReference type="Proteomes" id="UP000199600"/>
    </source>
</evidence>
<keyword evidence="1" id="KW-0812">Transmembrane</keyword>
<dbReference type="AlphaFoldDB" id="A0A1A8XXX3"/>
<feature type="transmembrane region" description="Helical" evidence="1">
    <location>
        <begin position="20"/>
        <end position="40"/>
    </location>
</feature>
<proteinExistence type="predicted"/>
<dbReference type="InterPro" id="IPR008620">
    <property type="entry name" value="FixH"/>
</dbReference>
<dbReference type="RefSeq" id="WP_186411737.1">
    <property type="nucleotide sequence ID" value="NZ_FLQY01000277.1"/>
</dbReference>
<organism evidence="2 3">
    <name type="scientific">Candidatus Propionivibrio aalborgensis</name>
    <dbReference type="NCBI Taxonomy" id="1860101"/>
    <lineage>
        <taxon>Bacteria</taxon>
        <taxon>Pseudomonadati</taxon>
        <taxon>Pseudomonadota</taxon>
        <taxon>Betaproteobacteria</taxon>
        <taxon>Rhodocyclales</taxon>
        <taxon>Rhodocyclaceae</taxon>
        <taxon>Propionivibrio</taxon>
    </lineage>
</organism>
<keyword evidence="1" id="KW-1133">Transmembrane helix</keyword>
<sequence length="187" mass="20882">MNTKLNETVQPWYRSPWPWILMAGPVIVIVAGVITTYLAISSNDGLVDDDYYKQGLAVNQTTARIRNAISLGLQAELMQNAEGTRIRILLSGKPDTVLPDVLKLHITHPTRAGFDQNVRLETDGSGFYSGVLSARLAGRWHIALEDEKREWRLTGEWIIEGTESLRLPAELQGVTGPGMRTDTRRNE</sequence>
<dbReference type="EMBL" id="FLQY01000277">
    <property type="protein sequence ID" value="SBT09819.1"/>
    <property type="molecule type" value="Genomic_DNA"/>
</dbReference>
<gene>
    <name evidence="2" type="ORF">PROAA_3480003</name>
</gene>
<evidence type="ECO:0000256" key="1">
    <source>
        <dbReference type="SAM" id="Phobius"/>
    </source>
</evidence>
<keyword evidence="1" id="KW-0472">Membrane</keyword>
<keyword evidence="3" id="KW-1185">Reference proteome</keyword>
<dbReference type="Proteomes" id="UP000199600">
    <property type="component" value="Unassembled WGS sequence"/>
</dbReference>
<accession>A0A1A8XXX3</accession>
<name>A0A1A8XXX3_9RHOO</name>
<evidence type="ECO:0008006" key="4">
    <source>
        <dbReference type="Google" id="ProtNLM"/>
    </source>
</evidence>